<dbReference type="EMBL" id="CAXDID020000065">
    <property type="protein sequence ID" value="CAL6011862.1"/>
    <property type="molecule type" value="Genomic_DNA"/>
</dbReference>
<reference evidence="1" key="1">
    <citation type="submission" date="2023-06" db="EMBL/GenBank/DDBJ databases">
        <authorList>
            <person name="Kurt Z."/>
        </authorList>
    </citation>
    <scope>NUCLEOTIDE SEQUENCE</scope>
</reference>
<protein>
    <submittedName>
        <fullName evidence="2">Hypothetical_protein</fullName>
    </submittedName>
</protein>
<accession>A0AA86N6X8</accession>
<evidence type="ECO:0000313" key="2">
    <source>
        <dbReference type="EMBL" id="CAL6011862.1"/>
    </source>
</evidence>
<reference evidence="2 3" key="2">
    <citation type="submission" date="2024-07" db="EMBL/GenBank/DDBJ databases">
        <authorList>
            <person name="Akdeniz Z."/>
        </authorList>
    </citation>
    <scope>NUCLEOTIDE SEQUENCE [LARGE SCALE GENOMIC DNA]</scope>
</reference>
<proteinExistence type="predicted"/>
<name>A0AA86N6X8_9EUKA</name>
<dbReference type="Proteomes" id="UP001642409">
    <property type="component" value="Unassembled WGS sequence"/>
</dbReference>
<dbReference type="AlphaFoldDB" id="A0AA86N6X8"/>
<comment type="caution">
    <text evidence="1">The sequence shown here is derived from an EMBL/GenBank/DDBJ whole genome shotgun (WGS) entry which is preliminary data.</text>
</comment>
<evidence type="ECO:0000313" key="1">
    <source>
        <dbReference type="EMBL" id="CAI9914010.1"/>
    </source>
</evidence>
<gene>
    <name evidence="1" type="ORF">HINF_LOCUS1655</name>
    <name evidence="2" type="ORF">HINF_LOCUS23025</name>
</gene>
<organism evidence="1">
    <name type="scientific">Hexamita inflata</name>
    <dbReference type="NCBI Taxonomy" id="28002"/>
    <lineage>
        <taxon>Eukaryota</taxon>
        <taxon>Metamonada</taxon>
        <taxon>Diplomonadida</taxon>
        <taxon>Hexamitidae</taxon>
        <taxon>Hexamitinae</taxon>
        <taxon>Hexamita</taxon>
    </lineage>
</organism>
<evidence type="ECO:0000313" key="3">
    <source>
        <dbReference type="Proteomes" id="UP001642409"/>
    </source>
</evidence>
<sequence length="129" mass="14077">MSELQNDQGSSQLLDKATDLANQAVDELVPQDYKPFGRQAVATLGQIPRVVKDYKLGNVMTPTENQKLGDIARPKPLTKWQKFKQGFGKFFNVIKGPASKLIGSLPFGSFLTKGADAASGLINHFKGKK</sequence>
<keyword evidence="3" id="KW-1185">Reference proteome</keyword>
<dbReference type="EMBL" id="CATOUU010000042">
    <property type="protein sequence ID" value="CAI9914010.1"/>
    <property type="molecule type" value="Genomic_DNA"/>
</dbReference>